<sequence length="154" mass="17109">MRHSYISINSVVIFHANRDSTATNGESTGSNDTDDDTDAYANPYDPINRDGIDTSKNFYMSLQNPGASNINQGEDVQETEVDYNSVTNIDDIQTVNDDDDDDVDDDDTSTHGSNPYDALNKYTMNSDIHSYQSLPPCTRSVDDLKIVKKRPSTI</sequence>
<feature type="compositionally biased region" description="Acidic residues" evidence="1">
    <location>
        <begin position="96"/>
        <end position="107"/>
    </location>
</feature>
<dbReference type="AlphaFoldDB" id="A0AAN8PVJ6"/>
<name>A0AAN8PVJ6_PATCE</name>
<feature type="region of interest" description="Disordered" evidence="1">
    <location>
        <begin position="86"/>
        <end position="118"/>
    </location>
</feature>
<gene>
    <name evidence="2" type="ORF">SNE40_006010</name>
</gene>
<feature type="region of interest" description="Disordered" evidence="1">
    <location>
        <begin position="20"/>
        <end position="40"/>
    </location>
</feature>
<keyword evidence="3" id="KW-1185">Reference proteome</keyword>
<dbReference type="Proteomes" id="UP001347796">
    <property type="component" value="Unassembled WGS sequence"/>
</dbReference>
<evidence type="ECO:0000313" key="2">
    <source>
        <dbReference type="EMBL" id="KAK6186732.1"/>
    </source>
</evidence>
<organism evidence="2 3">
    <name type="scientific">Patella caerulea</name>
    <name type="common">Rayed Mediterranean limpet</name>
    <dbReference type="NCBI Taxonomy" id="87958"/>
    <lineage>
        <taxon>Eukaryota</taxon>
        <taxon>Metazoa</taxon>
        <taxon>Spiralia</taxon>
        <taxon>Lophotrochozoa</taxon>
        <taxon>Mollusca</taxon>
        <taxon>Gastropoda</taxon>
        <taxon>Patellogastropoda</taxon>
        <taxon>Patelloidea</taxon>
        <taxon>Patellidae</taxon>
        <taxon>Patella</taxon>
    </lineage>
</organism>
<feature type="compositionally biased region" description="Polar residues" evidence="1">
    <location>
        <begin position="20"/>
        <end position="30"/>
    </location>
</feature>
<proteinExistence type="predicted"/>
<comment type="caution">
    <text evidence="2">The sequence shown here is derived from an EMBL/GenBank/DDBJ whole genome shotgun (WGS) entry which is preliminary data.</text>
</comment>
<evidence type="ECO:0000313" key="3">
    <source>
        <dbReference type="Proteomes" id="UP001347796"/>
    </source>
</evidence>
<protein>
    <submittedName>
        <fullName evidence="2">Uncharacterized protein</fullName>
    </submittedName>
</protein>
<reference evidence="2 3" key="1">
    <citation type="submission" date="2024-01" db="EMBL/GenBank/DDBJ databases">
        <title>The genome of the rayed Mediterranean limpet Patella caerulea (Linnaeus, 1758).</title>
        <authorList>
            <person name="Anh-Thu Weber A."/>
            <person name="Halstead-Nussloch G."/>
        </authorList>
    </citation>
    <scope>NUCLEOTIDE SEQUENCE [LARGE SCALE GENOMIC DNA]</scope>
    <source>
        <strain evidence="2">AATW-2023a</strain>
        <tissue evidence="2">Whole specimen</tissue>
    </source>
</reference>
<dbReference type="EMBL" id="JAZGQO010000005">
    <property type="protein sequence ID" value="KAK6186732.1"/>
    <property type="molecule type" value="Genomic_DNA"/>
</dbReference>
<accession>A0AAN8PVJ6</accession>
<evidence type="ECO:0000256" key="1">
    <source>
        <dbReference type="SAM" id="MobiDB-lite"/>
    </source>
</evidence>